<gene>
    <name evidence="3" type="ORF">DFH08DRAFT_709019</name>
</gene>
<dbReference type="PROSITE" id="PS00028">
    <property type="entry name" value="ZINC_FINGER_C2H2_1"/>
    <property type="match status" value="1"/>
</dbReference>
<name>A0AAD6ZMJ5_9AGAR</name>
<dbReference type="InterPro" id="IPR013087">
    <property type="entry name" value="Znf_C2H2_type"/>
</dbReference>
<dbReference type="EMBL" id="JARIHO010000037">
    <property type="protein sequence ID" value="KAJ7330348.1"/>
    <property type="molecule type" value="Genomic_DNA"/>
</dbReference>
<evidence type="ECO:0000313" key="3">
    <source>
        <dbReference type="EMBL" id="KAJ7330348.1"/>
    </source>
</evidence>
<dbReference type="InterPro" id="IPR041078">
    <property type="entry name" value="Plavaka"/>
</dbReference>
<protein>
    <recommendedName>
        <fullName evidence="2">C2H2-type domain-containing protein</fullName>
    </recommendedName>
</protein>
<evidence type="ECO:0000256" key="1">
    <source>
        <dbReference type="SAM" id="MobiDB-lite"/>
    </source>
</evidence>
<evidence type="ECO:0000259" key="2">
    <source>
        <dbReference type="PROSITE" id="PS00028"/>
    </source>
</evidence>
<evidence type="ECO:0000313" key="4">
    <source>
        <dbReference type="Proteomes" id="UP001218218"/>
    </source>
</evidence>
<dbReference type="AlphaFoldDB" id="A0AAD6ZMJ5"/>
<feature type="domain" description="C2H2-type" evidence="2">
    <location>
        <begin position="14"/>
        <end position="37"/>
    </location>
</feature>
<comment type="caution">
    <text evidence="3">The sequence shown here is derived from an EMBL/GenBank/DDBJ whole genome shotgun (WGS) entry which is preliminary data.</text>
</comment>
<dbReference type="Proteomes" id="UP001218218">
    <property type="component" value="Unassembled WGS sequence"/>
</dbReference>
<sequence length="954" mass="107885">MSTRRKFTPAAHACREPGCRKVCKSTAGLKLHRESAHPRLPQQSPPAAAGPALLDNNDEHEDGPASPPISPRNSPAPEQMVPQNQRGTTTTYHPLLDGTPCDRDGYDLPAGTLPPPWEERDVDDYSPFEGRAQFEFAEFLFTQEEMAQSRVDRLAQLLAALYPDKDPPFTDHEDLYATIDAIQQGDVPWQSFSVQYTGPLPDGVIPEWMTQKYEVWFRSPLEIFEKQLANPDFKDEIDWAPKRIFKNGKRQLTDLFSGNWAWKQADEIAKDPTTHGAMFVPSIFGSDKTTVSVGTGNTEFYPLYGGLGNLFNSTRRAHRDGLSICAFLSIPKTTREYTASTAFRKFRRQLFHASLARILDPLKPHMTVPRVTRCADGHFRRVIYGIGPYIADYPEQALLTSIVQGWCPRYCLSPADDLDRQSTRRSHEHTDALLEACTLKELWDDFGIVGDLIPFTTGFPRADIHELITMDLLHQVIKGTFKDHVVEWVQEYIEETHESAEAVRILADIDRRIAVTTPFPGLRHFHTGRGYKQWTGNDSKGLMKVYLPAIAGHVPSTVVKAVADIIEFCYLVRRSVIDEDTLVAIEAAIVRFHDHREIFRATSRPDGFSLPRQHSITHYPSLIRNFGAPNGLCSSITESKHIKAVKRPYRRTNHYKPLGQILLINQRLDKIATARVDFASRGMLDGAIFPFPPPPPRATDSPLPEDPNDENVDAGAIEGATCIGEVKLAKTYVRKVPRDVHQLAEYVEQPWLCELIRRFLFDQLNPDAPISGAQIALDQCPEFTTERVFIFNSARAVFYAPSDVSGVGGMRHERIRATKSWYHGPPRYDCVFLEHDPDAAGFRGLHAARVRLFFRFKFRGVDYPCALIHWFSARGDEPCPDTGMWRVTPDFQRDRTPHLAVVHLDSILRGAHLIGIASKDLIPVHHFNFSDSLDAFQAFYVNKYADHHAHEIAF</sequence>
<feature type="compositionally biased region" description="Low complexity" evidence="1">
    <location>
        <begin position="40"/>
        <end position="54"/>
    </location>
</feature>
<keyword evidence="4" id="KW-1185">Reference proteome</keyword>
<feature type="compositionally biased region" description="Polar residues" evidence="1">
    <location>
        <begin position="81"/>
        <end position="92"/>
    </location>
</feature>
<dbReference type="Pfam" id="PF18759">
    <property type="entry name" value="Plavaka"/>
    <property type="match status" value="1"/>
</dbReference>
<accession>A0AAD6ZMJ5</accession>
<organism evidence="3 4">
    <name type="scientific">Mycena albidolilacea</name>
    <dbReference type="NCBI Taxonomy" id="1033008"/>
    <lineage>
        <taxon>Eukaryota</taxon>
        <taxon>Fungi</taxon>
        <taxon>Dikarya</taxon>
        <taxon>Basidiomycota</taxon>
        <taxon>Agaricomycotina</taxon>
        <taxon>Agaricomycetes</taxon>
        <taxon>Agaricomycetidae</taxon>
        <taxon>Agaricales</taxon>
        <taxon>Marasmiineae</taxon>
        <taxon>Mycenaceae</taxon>
        <taxon>Mycena</taxon>
    </lineage>
</organism>
<reference evidence="3" key="1">
    <citation type="submission" date="2023-03" db="EMBL/GenBank/DDBJ databases">
        <title>Massive genome expansion in bonnet fungi (Mycena s.s.) driven by repeated elements and novel gene families across ecological guilds.</title>
        <authorList>
            <consortium name="Lawrence Berkeley National Laboratory"/>
            <person name="Harder C.B."/>
            <person name="Miyauchi S."/>
            <person name="Viragh M."/>
            <person name="Kuo A."/>
            <person name="Thoen E."/>
            <person name="Andreopoulos B."/>
            <person name="Lu D."/>
            <person name="Skrede I."/>
            <person name="Drula E."/>
            <person name="Henrissat B."/>
            <person name="Morin E."/>
            <person name="Kohler A."/>
            <person name="Barry K."/>
            <person name="LaButti K."/>
            <person name="Morin E."/>
            <person name="Salamov A."/>
            <person name="Lipzen A."/>
            <person name="Mereny Z."/>
            <person name="Hegedus B."/>
            <person name="Baldrian P."/>
            <person name="Stursova M."/>
            <person name="Weitz H."/>
            <person name="Taylor A."/>
            <person name="Grigoriev I.V."/>
            <person name="Nagy L.G."/>
            <person name="Martin F."/>
            <person name="Kauserud H."/>
        </authorList>
    </citation>
    <scope>NUCLEOTIDE SEQUENCE</scope>
    <source>
        <strain evidence="3">CBHHK002</strain>
    </source>
</reference>
<feature type="region of interest" description="Disordered" evidence="1">
    <location>
        <begin position="33"/>
        <end position="118"/>
    </location>
</feature>
<proteinExistence type="predicted"/>